<comment type="caution">
    <text evidence="2">The sequence shown here is derived from an EMBL/GenBank/DDBJ whole genome shotgun (WGS) entry which is preliminary data.</text>
</comment>
<keyword evidence="3" id="KW-1185">Reference proteome</keyword>
<dbReference type="RefSeq" id="WP_204734259.1">
    <property type="nucleotide sequence ID" value="NZ_JAVDWE010000008.1"/>
</dbReference>
<accession>A0ABU1VDS3</accession>
<organism evidence="2 3">
    <name type="scientific">Hydrogenophaga laconesensis</name>
    <dbReference type="NCBI Taxonomy" id="1805971"/>
    <lineage>
        <taxon>Bacteria</taxon>
        <taxon>Pseudomonadati</taxon>
        <taxon>Pseudomonadota</taxon>
        <taxon>Betaproteobacteria</taxon>
        <taxon>Burkholderiales</taxon>
        <taxon>Comamonadaceae</taxon>
        <taxon>Hydrogenophaga</taxon>
    </lineage>
</organism>
<evidence type="ECO:0000313" key="3">
    <source>
        <dbReference type="Proteomes" id="UP001265550"/>
    </source>
</evidence>
<reference evidence="2 3" key="1">
    <citation type="submission" date="2023-07" db="EMBL/GenBank/DDBJ databases">
        <title>Sorghum-associated microbial communities from plants grown in Nebraska, USA.</title>
        <authorList>
            <person name="Schachtman D."/>
        </authorList>
    </citation>
    <scope>NUCLEOTIDE SEQUENCE [LARGE SCALE GENOMIC DNA]</scope>
    <source>
        <strain evidence="2 3">BE240</strain>
    </source>
</reference>
<evidence type="ECO:0000313" key="2">
    <source>
        <dbReference type="EMBL" id="MDR7095323.1"/>
    </source>
</evidence>
<evidence type="ECO:0000259" key="1">
    <source>
        <dbReference type="Pfam" id="PF06904"/>
    </source>
</evidence>
<proteinExistence type="predicted"/>
<feature type="domain" description="Extensin-like C-terminal" evidence="1">
    <location>
        <begin position="59"/>
        <end position="232"/>
    </location>
</feature>
<dbReference type="EMBL" id="JAVDWE010000008">
    <property type="protein sequence ID" value="MDR7095323.1"/>
    <property type="molecule type" value="Genomic_DNA"/>
</dbReference>
<gene>
    <name evidence="2" type="ORF">J2X09_003071</name>
</gene>
<dbReference type="InterPro" id="IPR009683">
    <property type="entry name" value="Extensin-like_C"/>
</dbReference>
<sequence>MRTLLALTIAIAALCTWLLHSGRLAVPPEWNPWAPLSVHHPPNLLTRHKLLRLEQDAPQCQAVLDRAGLKHTTLPDNDLRDGCGWRDAVRVDDARFHPAFTLTCPAAVSLALWERHGLQAAASTHLGGRVIQVEHVGSYACRNVRGDTGGEGSRRSQHATANAFDVIGFRLADGRRVSVLDHWPREGTREARFLRDARNGACPFFSATLSPDYNAAHRDHLHLDRGSFRMCR</sequence>
<dbReference type="Proteomes" id="UP001265550">
    <property type="component" value="Unassembled WGS sequence"/>
</dbReference>
<dbReference type="Pfam" id="PF06904">
    <property type="entry name" value="Extensin-like_C"/>
    <property type="match status" value="1"/>
</dbReference>
<name>A0ABU1VDS3_9BURK</name>
<protein>
    <recommendedName>
        <fullName evidence="1">Extensin-like C-terminal domain-containing protein</fullName>
    </recommendedName>
</protein>